<name>A0AAV7M5A6_PLEWA</name>
<protein>
    <submittedName>
        <fullName evidence="2">Uncharacterized protein</fullName>
    </submittedName>
</protein>
<reference evidence="2" key="1">
    <citation type="journal article" date="2022" name="bioRxiv">
        <title>Sequencing and chromosome-scale assembly of the giantPleurodeles waltlgenome.</title>
        <authorList>
            <person name="Brown T."/>
            <person name="Elewa A."/>
            <person name="Iarovenko S."/>
            <person name="Subramanian E."/>
            <person name="Araus A.J."/>
            <person name="Petzold A."/>
            <person name="Susuki M."/>
            <person name="Suzuki K.-i.T."/>
            <person name="Hayashi T."/>
            <person name="Toyoda A."/>
            <person name="Oliveira C."/>
            <person name="Osipova E."/>
            <person name="Leigh N.D."/>
            <person name="Simon A."/>
            <person name="Yun M.H."/>
        </authorList>
    </citation>
    <scope>NUCLEOTIDE SEQUENCE</scope>
    <source>
        <strain evidence="2">20211129_DDA</strain>
        <tissue evidence="2">Liver</tissue>
    </source>
</reference>
<evidence type="ECO:0000313" key="3">
    <source>
        <dbReference type="Proteomes" id="UP001066276"/>
    </source>
</evidence>
<evidence type="ECO:0000313" key="2">
    <source>
        <dbReference type="EMBL" id="KAJ1098976.1"/>
    </source>
</evidence>
<dbReference type="AlphaFoldDB" id="A0AAV7M5A6"/>
<gene>
    <name evidence="2" type="ORF">NDU88_004081</name>
</gene>
<dbReference type="EMBL" id="JANPWB010000014">
    <property type="protein sequence ID" value="KAJ1098976.1"/>
    <property type="molecule type" value="Genomic_DNA"/>
</dbReference>
<evidence type="ECO:0000256" key="1">
    <source>
        <dbReference type="SAM" id="MobiDB-lite"/>
    </source>
</evidence>
<proteinExistence type="predicted"/>
<feature type="region of interest" description="Disordered" evidence="1">
    <location>
        <begin position="1"/>
        <end position="95"/>
    </location>
</feature>
<keyword evidence="3" id="KW-1185">Reference proteome</keyword>
<organism evidence="2 3">
    <name type="scientific">Pleurodeles waltl</name>
    <name type="common">Iberian ribbed newt</name>
    <dbReference type="NCBI Taxonomy" id="8319"/>
    <lineage>
        <taxon>Eukaryota</taxon>
        <taxon>Metazoa</taxon>
        <taxon>Chordata</taxon>
        <taxon>Craniata</taxon>
        <taxon>Vertebrata</taxon>
        <taxon>Euteleostomi</taxon>
        <taxon>Amphibia</taxon>
        <taxon>Batrachia</taxon>
        <taxon>Caudata</taxon>
        <taxon>Salamandroidea</taxon>
        <taxon>Salamandridae</taxon>
        <taxon>Pleurodelinae</taxon>
        <taxon>Pleurodeles</taxon>
    </lineage>
</organism>
<comment type="caution">
    <text evidence="2">The sequence shown here is derived from an EMBL/GenBank/DDBJ whole genome shotgun (WGS) entry which is preliminary data.</text>
</comment>
<accession>A0AAV7M5A6</accession>
<dbReference type="Proteomes" id="UP001066276">
    <property type="component" value="Chromosome 10"/>
</dbReference>
<sequence length="95" mass="10130">MSTSDAPASPEVVASRIPPKKGGKWGSAAPRSKTDERGGPRHRRCPILAIRVAPPRPSWRGPSRLRTGGGQGEQGGPLRFPTPASVRKSAKKKKK</sequence>